<dbReference type="Proteomes" id="UP000321567">
    <property type="component" value="Unassembled WGS sequence"/>
</dbReference>
<gene>
    <name evidence="1" type="ORF">ROR02_14670</name>
</gene>
<organism evidence="1 2">
    <name type="scientific">Pararhodospirillum oryzae</name>
    <dbReference type="NCBI Taxonomy" id="478448"/>
    <lineage>
        <taxon>Bacteria</taxon>
        <taxon>Pseudomonadati</taxon>
        <taxon>Pseudomonadota</taxon>
        <taxon>Alphaproteobacteria</taxon>
        <taxon>Rhodospirillales</taxon>
        <taxon>Rhodospirillaceae</taxon>
        <taxon>Pararhodospirillum</taxon>
    </lineage>
</organism>
<reference evidence="1 2" key="1">
    <citation type="submission" date="2019-07" db="EMBL/GenBank/DDBJ databases">
        <title>Whole genome shotgun sequence of Rhodospirillum oryzae NBRC 107573.</title>
        <authorList>
            <person name="Hosoyama A."/>
            <person name="Uohara A."/>
            <person name="Ohji S."/>
            <person name="Ichikawa N."/>
        </authorList>
    </citation>
    <scope>NUCLEOTIDE SEQUENCE [LARGE SCALE GENOMIC DNA]</scope>
    <source>
        <strain evidence="1 2">NBRC 107573</strain>
    </source>
</reference>
<proteinExistence type="predicted"/>
<sequence>MPVRPTETLIHVEGGCGPEDALPLLEALQALPPRPVALAECVHLHTAVLQVLMAVRPAVETLPAEPFLARWVVPVLKDER</sequence>
<evidence type="ECO:0000313" key="1">
    <source>
        <dbReference type="EMBL" id="GEO81336.1"/>
    </source>
</evidence>
<dbReference type="EMBL" id="BJZO01000033">
    <property type="protein sequence ID" value="GEO81336.1"/>
    <property type="molecule type" value="Genomic_DNA"/>
</dbReference>
<dbReference type="AlphaFoldDB" id="A0A512H7A3"/>
<name>A0A512H7A3_9PROT</name>
<evidence type="ECO:0000313" key="2">
    <source>
        <dbReference type="Proteomes" id="UP000321567"/>
    </source>
</evidence>
<protein>
    <submittedName>
        <fullName evidence="1">Uncharacterized protein</fullName>
    </submittedName>
</protein>
<comment type="caution">
    <text evidence="1">The sequence shown here is derived from an EMBL/GenBank/DDBJ whole genome shotgun (WGS) entry which is preliminary data.</text>
</comment>
<dbReference type="OrthoDB" id="7585928at2"/>
<accession>A0A512H7A3</accession>
<keyword evidence="2" id="KW-1185">Reference proteome</keyword>
<dbReference type="RefSeq" id="WP_147163374.1">
    <property type="nucleotide sequence ID" value="NZ_BJZO01000033.1"/>
</dbReference>